<evidence type="ECO:0000256" key="3">
    <source>
        <dbReference type="ARBA" id="ARBA00012584"/>
    </source>
</evidence>
<evidence type="ECO:0000313" key="13">
    <source>
        <dbReference type="EMBL" id="CUV08434.1"/>
    </source>
</evidence>
<keyword evidence="5" id="KW-0808">Transferase</keyword>
<evidence type="ECO:0000256" key="5">
    <source>
        <dbReference type="ARBA" id="ARBA00022679"/>
    </source>
</evidence>
<keyword evidence="4" id="KW-0963">Cytoplasm</keyword>
<dbReference type="EC" id="2.7.7.87" evidence="3"/>
<evidence type="ECO:0000256" key="2">
    <source>
        <dbReference type="ARBA" id="ARBA00007663"/>
    </source>
</evidence>
<evidence type="ECO:0000256" key="10">
    <source>
        <dbReference type="ARBA" id="ARBA00029774"/>
    </source>
</evidence>
<comment type="subcellular location">
    <subcellularLocation>
        <location evidence="1">Cytoplasm</location>
    </subcellularLocation>
</comment>
<dbReference type="InterPro" id="IPR006070">
    <property type="entry name" value="Sua5-like_dom"/>
</dbReference>
<dbReference type="GO" id="GO:0003725">
    <property type="term" value="F:double-stranded RNA binding"/>
    <property type="evidence" value="ECO:0007669"/>
    <property type="project" value="InterPro"/>
</dbReference>
<dbReference type="GO" id="GO:0061710">
    <property type="term" value="F:L-threonylcarbamoyladenylate synthase"/>
    <property type="evidence" value="ECO:0007669"/>
    <property type="project" value="UniProtKB-EC"/>
</dbReference>
<evidence type="ECO:0000256" key="7">
    <source>
        <dbReference type="ARBA" id="ARBA00022695"/>
    </source>
</evidence>
<keyword evidence="7" id="KW-0548">Nucleotidyltransferase</keyword>
<dbReference type="GO" id="GO:0008033">
    <property type="term" value="P:tRNA processing"/>
    <property type="evidence" value="ECO:0007669"/>
    <property type="project" value="UniProtKB-KW"/>
</dbReference>
<proteinExistence type="inferred from homology"/>
<dbReference type="EMBL" id="FAXC01000062">
    <property type="protein sequence ID" value="CUV08434.1"/>
    <property type="molecule type" value="Genomic_DNA"/>
</dbReference>
<evidence type="ECO:0000256" key="4">
    <source>
        <dbReference type="ARBA" id="ARBA00022490"/>
    </source>
</evidence>
<dbReference type="GO" id="GO:0005524">
    <property type="term" value="F:ATP binding"/>
    <property type="evidence" value="ECO:0007669"/>
    <property type="project" value="UniProtKB-KW"/>
</dbReference>
<evidence type="ECO:0000256" key="9">
    <source>
        <dbReference type="ARBA" id="ARBA00022840"/>
    </source>
</evidence>
<dbReference type="PANTHER" id="PTHR17490:SF16">
    <property type="entry name" value="THREONYLCARBAMOYL-AMP SYNTHASE"/>
    <property type="match status" value="1"/>
</dbReference>
<dbReference type="GO" id="GO:0000049">
    <property type="term" value="F:tRNA binding"/>
    <property type="evidence" value="ECO:0007669"/>
    <property type="project" value="TreeGrafter"/>
</dbReference>
<evidence type="ECO:0000256" key="1">
    <source>
        <dbReference type="ARBA" id="ARBA00004496"/>
    </source>
</evidence>
<accession>A0A160VHD3</accession>
<dbReference type="SUPFAM" id="SSF55821">
    <property type="entry name" value="YrdC/RibB"/>
    <property type="match status" value="1"/>
</dbReference>
<sequence length="190" mass="20743">MTKHLSIDNTNILDASAEVLDHGGIIVYPTDTLYGFGVDARNKDAIDKINKIKGRNSPMSVIAADFEQLLSWTLISDIEIDLVNENIGDKTTFILPAVEGVIHGSILGPDNTIGVRIPTHPFGPDLVAKIGYPITSSSVNRHGDKPLNNPAMIIQEFGEEIDLIIDDGILPSSKGSTMYMVHNNRLKKIR</sequence>
<dbReference type="PROSITE" id="PS51163">
    <property type="entry name" value="YRDC"/>
    <property type="match status" value="1"/>
</dbReference>
<dbReference type="GO" id="GO:0006450">
    <property type="term" value="P:regulation of translational fidelity"/>
    <property type="evidence" value="ECO:0007669"/>
    <property type="project" value="TreeGrafter"/>
</dbReference>
<keyword evidence="9" id="KW-0067">ATP-binding</keyword>
<protein>
    <recommendedName>
        <fullName evidence="10">L-threonylcarbamoyladenylate synthase</fullName>
        <ecNumber evidence="3">2.7.7.87</ecNumber>
    </recommendedName>
    <alternativeName>
        <fullName evidence="10">L-threonylcarbamoyladenylate synthase</fullName>
    </alternativeName>
</protein>
<keyword evidence="8" id="KW-0547">Nucleotide-binding</keyword>
<dbReference type="Gene3D" id="3.90.870.10">
    <property type="entry name" value="DHBP synthase"/>
    <property type="match status" value="1"/>
</dbReference>
<comment type="catalytic activity">
    <reaction evidence="11">
        <text>L-threonine + hydrogencarbonate + ATP = L-threonylcarbamoyladenylate + diphosphate + H2O</text>
        <dbReference type="Rhea" id="RHEA:36407"/>
        <dbReference type="ChEBI" id="CHEBI:15377"/>
        <dbReference type="ChEBI" id="CHEBI:17544"/>
        <dbReference type="ChEBI" id="CHEBI:30616"/>
        <dbReference type="ChEBI" id="CHEBI:33019"/>
        <dbReference type="ChEBI" id="CHEBI:57926"/>
        <dbReference type="ChEBI" id="CHEBI:73682"/>
        <dbReference type="EC" id="2.7.7.87"/>
    </reaction>
</comment>
<dbReference type="InterPro" id="IPR017945">
    <property type="entry name" value="DHBP_synth_RibB-like_a/b_dom"/>
</dbReference>
<feature type="domain" description="YrdC-like" evidence="12">
    <location>
        <begin position="10"/>
        <end position="190"/>
    </location>
</feature>
<evidence type="ECO:0000256" key="6">
    <source>
        <dbReference type="ARBA" id="ARBA00022694"/>
    </source>
</evidence>
<evidence type="ECO:0000256" key="11">
    <source>
        <dbReference type="ARBA" id="ARBA00048366"/>
    </source>
</evidence>
<dbReference type="InterPro" id="IPR050156">
    <property type="entry name" value="TC-AMP_synthase_SUA5"/>
</dbReference>
<keyword evidence="6" id="KW-0819">tRNA processing</keyword>
<dbReference type="GO" id="GO:0005737">
    <property type="term" value="C:cytoplasm"/>
    <property type="evidence" value="ECO:0007669"/>
    <property type="project" value="UniProtKB-SubCell"/>
</dbReference>
<evidence type="ECO:0000256" key="8">
    <source>
        <dbReference type="ARBA" id="ARBA00022741"/>
    </source>
</evidence>
<name>A0A160VHD3_9ZZZZ</name>
<organism evidence="13">
    <name type="scientific">hydrothermal vent metagenome</name>
    <dbReference type="NCBI Taxonomy" id="652676"/>
    <lineage>
        <taxon>unclassified sequences</taxon>
        <taxon>metagenomes</taxon>
        <taxon>ecological metagenomes</taxon>
    </lineage>
</organism>
<dbReference type="PANTHER" id="PTHR17490">
    <property type="entry name" value="SUA5"/>
    <property type="match status" value="1"/>
</dbReference>
<dbReference type="NCBIfam" id="TIGR00057">
    <property type="entry name" value="L-threonylcarbamoyladenylate synthase"/>
    <property type="match status" value="1"/>
</dbReference>
<evidence type="ECO:0000259" key="12">
    <source>
        <dbReference type="PROSITE" id="PS51163"/>
    </source>
</evidence>
<gene>
    <name evidence="13" type="ORF">MGWOODY_Mmi576</name>
</gene>
<dbReference type="AlphaFoldDB" id="A0A160VHD3"/>
<comment type="similarity">
    <text evidence="2">Belongs to the SUA5 family.</text>
</comment>
<reference evidence="13" key="1">
    <citation type="submission" date="2015-10" db="EMBL/GenBank/DDBJ databases">
        <authorList>
            <person name="Gilbert D.G."/>
        </authorList>
    </citation>
    <scope>NUCLEOTIDE SEQUENCE</scope>
</reference>
<dbReference type="Pfam" id="PF01300">
    <property type="entry name" value="Sua5_yciO_yrdC"/>
    <property type="match status" value="1"/>
</dbReference>